<sequence>IPIDSSSSTNHGQLRSSITVAIAGSNGYVKTTPRSALAYAGPAYLASAAIAAPLDCNDQDSFYSHTFASGA</sequence>
<dbReference type="PANTHER" id="PTHR36578">
    <property type="entry name" value="CHROMOSOME 15, WHOLE GENOME SHOTGUN SEQUENCE"/>
    <property type="match status" value="1"/>
</dbReference>
<name>A0A8E2J8V8_9PEZI</name>
<dbReference type="AlphaFoldDB" id="A0A8E2J8V8"/>
<reference evidence="1 2" key="1">
    <citation type="journal article" date="2016" name="Nat. Commun.">
        <title>Ectomycorrhizal ecology is imprinted in the genome of the dominant symbiotic fungus Cenococcum geophilum.</title>
        <authorList>
            <consortium name="DOE Joint Genome Institute"/>
            <person name="Peter M."/>
            <person name="Kohler A."/>
            <person name="Ohm R.A."/>
            <person name="Kuo A."/>
            <person name="Krutzmann J."/>
            <person name="Morin E."/>
            <person name="Arend M."/>
            <person name="Barry K.W."/>
            <person name="Binder M."/>
            <person name="Choi C."/>
            <person name="Clum A."/>
            <person name="Copeland A."/>
            <person name="Grisel N."/>
            <person name="Haridas S."/>
            <person name="Kipfer T."/>
            <person name="LaButti K."/>
            <person name="Lindquist E."/>
            <person name="Lipzen A."/>
            <person name="Maire R."/>
            <person name="Meier B."/>
            <person name="Mihaltcheva S."/>
            <person name="Molinier V."/>
            <person name="Murat C."/>
            <person name="Poggeler S."/>
            <person name="Quandt C.A."/>
            <person name="Sperisen C."/>
            <person name="Tritt A."/>
            <person name="Tisserant E."/>
            <person name="Crous P.W."/>
            <person name="Henrissat B."/>
            <person name="Nehls U."/>
            <person name="Egli S."/>
            <person name="Spatafora J.W."/>
            <person name="Grigoriev I.V."/>
            <person name="Martin F.M."/>
        </authorList>
    </citation>
    <scope>NUCLEOTIDE SEQUENCE [LARGE SCALE GENOMIC DNA]</scope>
    <source>
        <strain evidence="1 2">CBS 459.81</strain>
    </source>
</reference>
<evidence type="ECO:0000313" key="1">
    <source>
        <dbReference type="EMBL" id="OCK73640.1"/>
    </source>
</evidence>
<dbReference type="PANTHER" id="PTHR36578:SF1">
    <property type="entry name" value="APPLE DOMAIN-CONTAINING PROTEIN"/>
    <property type="match status" value="1"/>
</dbReference>
<keyword evidence="2" id="KW-1185">Reference proteome</keyword>
<organism evidence="1 2">
    <name type="scientific">Lepidopterella palustris CBS 459.81</name>
    <dbReference type="NCBI Taxonomy" id="1314670"/>
    <lineage>
        <taxon>Eukaryota</taxon>
        <taxon>Fungi</taxon>
        <taxon>Dikarya</taxon>
        <taxon>Ascomycota</taxon>
        <taxon>Pezizomycotina</taxon>
        <taxon>Dothideomycetes</taxon>
        <taxon>Pleosporomycetidae</taxon>
        <taxon>Mytilinidiales</taxon>
        <taxon>Argynnaceae</taxon>
        <taxon>Lepidopterella</taxon>
    </lineage>
</organism>
<feature type="non-terminal residue" evidence="1">
    <location>
        <position position="1"/>
    </location>
</feature>
<protein>
    <submittedName>
        <fullName evidence="1">Uncharacterized protein</fullName>
    </submittedName>
</protein>
<proteinExistence type="predicted"/>
<dbReference type="EMBL" id="KV745698">
    <property type="protein sequence ID" value="OCK73640.1"/>
    <property type="molecule type" value="Genomic_DNA"/>
</dbReference>
<evidence type="ECO:0000313" key="2">
    <source>
        <dbReference type="Proteomes" id="UP000250266"/>
    </source>
</evidence>
<gene>
    <name evidence="1" type="ORF">K432DRAFT_312358</name>
</gene>
<dbReference type="Proteomes" id="UP000250266">
    <property type="component" value="Unassembled WGS sequence"/>
</dbReference>
<accession>A0A8E2J8V8</accession>